<evidence type="ECO:0000256" key="1">
    <source>
        <dbReference type="SAM" id="Phobius"/>
    </source>
</evidence>
<evidence type="ECO:0000313" key="3">
    <source>
        <dbReference type="Proteomes" id="UP001255246"/>
    </source>
</evidence>
<proteinExistence type="predicted"/>
<keyword evidence="3" id="KW-1185">Reference proteome</keyword>
<organism evidence="2 3">
    <name type="scientific">Croceitalea rosinachiae</name>
    <dbReference type="NCBI Taxonomy" id="3075596"/>
    <lineage>
        <taxon>Bacteria</taxon>
        <taxon>Pseudomonadati</taxon>
        <taxon>Bacteroidota</taxon>
        <taxon>Flavobacteriia</taxon>
        <taxon>Flavobacteriales</taxon>
        <taxon>Flavobacteriaceae</taxon>
        <taxon>Croceitalea</taxon>
    </lineage>
</organism>
<keyword evidence="1" id="KW-0472">Membrane</keyword>
<dbReference type="Proteomes" id="UP001255246">
    <property type="component" value="Unassembled WGS sequence"/>
</dbReference>
<accession>A0ABU3A6Y8</accession>
<evidence type="ECO:0000313" key="2">
    <source>
        <dbReference type="EMBL" id="MDT0605948.1"/>
    </source>
</evidence>
<reference evidence="2 3" key="1">
    <citation type="submission" date="2023-09" db="EMBL/GenBank/DDBJ databases">
        <authorList>
            <person name="Rey-Velasco X."/>
        </authorList>
    </citation>
    <scope>NUCLEOTIDE SEQUENCE [LARGE SCALE GENOMIC DNA]</scope>
    <source>
        <strain evidence="2 3">F388</strain>
    </source>
</reference>
<comment type="caution">
    <text evidence="2">The sequence shown here is derived from an EMBL/GenBank/DDBJ whole genome shotgun (WGS) entry which is preliminary data.</text>
</comment>
<sequence>MGVIEKPKGYSAEKEVNIKSLVTVLKPALPILAVLVIGTIGFIGWRKQRALKSIG</sequence>
<dbReference type="RefSeq" id="WP_311349511.1">
    <property type="nucleotide sequence ID" value="NZ_JAVRHR010000001.1"/>
</dbReference>
<gene>
    <name evidence="2" type="ORF">RM706_02855</name>
</gene>
<name>A0ABU3A6Y8_9FLAO</name>
<keyword evidence="1" id="KW-1133">Transmembrane helix</keyword>
<evidence type="ECO:0008006" key="4">
    <source>
        <dbReference type="Google" id="ProtNLM"/>
    </source>
</evidence>
<protein>
    <recommendedName>
        <fullName evidence="4">Secreted protein with PEP-CTERM sorting signal</fullName>
    </recommendedName>
</protein>
<dbReference type="EMBL" id="JAVRHR010000001">
    <property type="protein sequence ID" value="MDT0605948.1"/>
    <property type="molecule type" value="Genomic_DNA"/>
</dbReference>
<feature type="transmembrane region" description="Helical" evidence="1">
    <location>
        <begin position="28"/>
        <end position="45"/>
    </location>
</feature>
<keyword evidence="1" id="KW-0812">Transmembrane</keyword>